<reference evidence="2" key="2">
    <citation type="journal article" date="2023" name="Int. J. Syst. Evol. Microbiol.">
        <title>Streptomyces marispadix sp. nov., isolated from marine beach sediment of the Northern Coast of Portugal.</title>
        <authorList>
            <person name="dos Santos J.D.N."/>
            <person name="Vitorino I.R."/>
            <person name="Kallscheuer N."/>
            <person name="Srivastava A."/>
            <person name="Krautwurst S."/>
            <person name="Marz M."/>
            <person name="Jogler C."/>
            <person name="Lobo Da Cunha A."/>
            <person name="Catita J."/>
            <person name="Goncalves H."/>
            <person name="Gonzalez I."/>
            <person name="Reyes F."/>
            <person name="Lage O.M."/>
        </authorList>
    </citation>
    <scope>NUCLEOTIDE SEQUENCE</scope>
    <source>
        <strain evidence="2">M600PL45_2</strain>
    </source>
</reference>
<comment type="caution">
    <text evidence="2">The sequence shown here is derived from an EMBL/GenBank/DDBJ whole genome shotgun (WGS) entry which is preliminary data.</text>
</comment>
<feature type="transmembrane region" description="Helical" evidence="1">
    <location>
        <begin position="64"/>
        <end position="85"/>
    </location>
</feature>
<name>A0ABS9T3L8_9ACTN</name>
<reference evidence="2" key="1">
    <citation type="submission" date="2022-03" db="EMBL/GenBank/DDBJ databases">
        <authorList>
            <person name="Santos J.D.N."/>
            <person name="Kallscheuer N."/>
            <person name="Jogler C."/>
            <person name="Lage O.M."/>
        </authorList>
    </citation>
    <scope>NUCLEOTIDE SEQUENCE</scope>
    <source>
        <strain evidence="2">M600PL45_2</strain>
    </source>
</reference>
<feature type="transmembrane region" description="Helical" evidence="1">
    <location>
        <begin position="132"/>
        <end position="152"/>
    </location>
</feature>
<dbReference type="Proteomes" id="UP001166784">
    <property type="component" value="Unassembled WGS sequence"/>
</dbReference>
<dbReference type="Pfam" id="PF19853">
    <property type="entry name" value="DUF6328"/>
    <property type="match status" value="1"/>
</dbReference>
<accession>A0ABS9T3L8</accession>
<evidence type="ECO:0000313" key="2">
    <source>
        <dbReference type="EMBL" id="MCH6163110.1"/>
    </source>
</evidence>
<dbReference type="EMBL" id="JAKWJU010000002">
    <property type="protein sequence ID" value="MCH6163110.1"/>
    <property type="molecule type" value="Genomic_DNA"/>
</dbReference>
<sequence length="175" mass="19128">MRRVGPVEKDGPVESATERVNRQWQEILQETRVAQTGVQILFGFLLSVAFTPRFAGLGTFDRGVYTLTVVVGAGATAALIAPVSIHRFLSGQRMKDEVVESAARLMMCGMVLLALTVGCTLLLILHVVLGGLLAEILAGAVMVWFVCCWYVLPARLRRRHARRGAARAAKDAPRR</sequence>
<dbReference type="InterPro" id="IPR046291">
    <property type="entry name" value="DUF6328"/>
</dbReference>
<organism evidence="2 3">
    <name type="scientific">Streptomyces marispadix</name>
    <dbReference type="NCBI Taxonomy" id="2922868"/>
    <lineage>
        <taxon>Bacteria</taxon>
        <taxon>Bacillati</taxon>
        <taxon>Actinomycetota</taxon>
        <taxon>Actinomycetes</taxon>
        <taxon>Kitasatosporales</taxon>
        <taxon>Streptomycetaceae</taxon>
        <taxon>Streptomyces</taxon>
    </lineage>
</organism>
<keyword evidence="1" id="KW-0812">Transmembrane</keyword>
<dbReference type="RefSeq" id="WP_241063379.1">
    <property type="nucleotide sequence ID" value="NZ_JAKWJU010000002.1"/>
</dbReference>
<keyword evidence="3" id="KW-1185">Reference proteome</keyword>
<feature type="transmembrane region" description="Helical" evidence="1">
    <location>
        <begin position="105"/>
        <end position="126"/>
    </location>
</feature>
<evidence type="ECO:0000256" key="1">
    <source>
        <dbReference type="SAM" id="Phobius"/>
    </source>
</evidence>
<keyword evidence="1" id="KW-0472">Membrane</keyword>
<keyword evidence="1" id="KW-1133">Transmembrane helix</keyword>
<proteinExistence type="predicted"/>
<protein>
    <submittedName>
        <fullName evidence="2">DUF6328 family protein</fullName>
    </submittedName>
</protein>
<gene>
    <name evidence="2" type="ORF">MMA15_22770</name>
</gene>
<feature type="transmembrane region" description="Helical" evidence="1">
    <location>
        <begin position="33"/>
        <end position="52"/>
    </location>
</feature>
<evidence type="ECO:0000313" key="3">
    <source>
        <dbReference type="Proteomes" id="UP001166784"/>
    </source>
</evidence>